<sequence>RSVRKQYIVDKYKTRKYAVELDDANAVLRDAIDTLDMKKLLSAVVGGAEVNSLSADNCVLSRLTESADPMALPLVELLVQNGAGAARVSQILSACVERDHLDQLRLVLRAKAVGAGDRQTSLDIALKLGRTDCAKMLRAAMAGDRATLDRVSVPEELFGQRTRASTRTSTDEGSTTGTESSVASIERHSRNGSTGSQPRVALLPPKRPSSTGNQPPVPPLTAKPKLYHRSTSEYNESREVGLSKSFDEDDLGRRTLPGARRVLPLADGLGSVKLKPTATPPRSRPPLPPPKVAGHGGSSDTELSPPIPAPRSKAPQPTVLAQVTRL</sequence>
<dbReference type="WBParaSite" id="PSAMB.scaffold13527size2230.g35530.t1">
    <property type="protein sequence ID" value="PSAMB.scaffold13527size2230.g35530.t1"/>
    <property type="gene ID" value="PSAMB.scaffold13527size2230.g35530"/>
</dbReference>
<dbReference type="Proteomes" id="UP000887566">
    <property type="component" value="Unplaced"/>
</dbReference>
<feature type="compositionally biased region" description="Low complexity" evidence="1">
    <location>
        <begin position="165"/>
        <end position="181"/>
    </location>
</feature>
<dbReference type="SUPFAM" id="SSF48403">
    <property type="entry name" value="Ankyrin repeat"/>
    <property type="match status" value="1"/>
</dbReference>
<dbReference type="GO" id="GO:0005096">
    <property type="term" value="F:GTPase activator activity"/>
    <property type="evidence" value="ECO:0007669"/>
    <property type="project" value="InterPro"/>
</dbReference>
<organism evidence="2 3">
    <name type="scientific">Plectus sambesii</name>
    <dbReference type="NCBI Taxonomy" id="2011161"/>
    <lineage>
        <taxon>Eukaryota</taxon>
        <taxon>Metazoa</taxon>
        <taxon>Ecdysozoa</taxon>
        <taxon>Nematoda</taxon>
        <taxon>Chromadorea</taxon>
        <taxon>Plectida</taxon>
        <taxon>Plectina</taxon>
        <taxon>Plectoidea</taxon>
        <taxon>Plectidae</taxon>
        <taxon>Plectus</taxon>
    </lineage>
</organism>
<dbReference type="PANTHER" id="PTHR45854">
    <property type="entry name" value="ASAP FAMILY MEMBER"/>
    <property type="match status" value="1"/>
</dbReference>
<accession>A0A914UYP5</accession>
<proteinExistence type="predicted"/>
<reference evidence="3" key="1">
    <citation type="submission" date="2022-11" db="UniProtKB">
        <authorList>
            <consortium name="WormBaseParasite"/>
        </authorList>
    </citation>
    <scope>IDENTIFICATION</scope>
</reference>
<name>A0A914UYP5_9BILA</name>
<protein>
    <submittedName>
        <fullName evidence="3">Uncharacterized protein</fullName>
    </submittedName>
</protein>
<dbReference type="InterPro" id="IPR036770">
    <property type="entry name" value="Ankyrin_rpt-contain_sf"/>
</dbReference>
<evidence type="ECO:0000313" key="3">
    <source>
        <dbReference type="WBParaSite" id="PSAMB.scaffold13527size2230.g35530.t1"/>
    </source>
</evidence>
<dbReference type="AlphaFoldDB" id="A0A914UYP5"/>
<dbReference type="Gene3D" id="1.25.40.20">
    <property type="entry name" value="Ankyrin repeat-containing domain"/>
    <property type="match status" value="1"/>
</dbReference>
<feature type="compositionally biased region" description="Pro residues" evidence="1">
    <location>
        <begin position="278"/>
        <end position="291"/>
    </location>
</feature>
<evidence type="ECO:0000256" key="1">
    <source>
        <dbReference type="SAM" id="MobiDB-lite"/>
    </source>
</evidence>
<feature type="region of interest" description="Disordered" evidence="1">
    <location>
        <begin position="267"/>
        <end position="326"/>
    </location>
</feature>
<dbReference type="InterPro" id="IPR043593">
    <property type="entry name" value="ASAP"/>
</dbReference>
<keyword evidence="2" id="KW-1185">Reference proteome</keyword>
<feature type="region of interest" description="Disordered" evidence="1">
    <location>
        <begin position="153"/>
        <end position="227"/>
    </location>
</feature>
<dbReference type="PANTHER" id="PTHR45854:SF3">
    <property type="entry name" value="ARFGAP WITH SH3 DOMAIN, ANK REPEAT AND PH DOMAIN-CONTAINING PROTEIN"/>
    <property type="match status" value="1"/>
</dbReference>
<evidence type="ECO:0000313" key="2">
    <source>
        <dbReference type="Proteomes" id="UP000887566"/>
    </source>
</evidence>